<evidence type="ECO:0008006" key="3">
    <source>
        <dbReference type="Google" id="ProtNLM"/>
    </source>
</evidence>
<dbReference type="PANTHER" id="PTHR43002">
    <property type="entry name" value="GLYCOGEN DEBRANCHING ENZYME"/>
    <property type="match status" value="1"/>
</dbReference>
<dbReference type="Gene3D" id="3.20.20.80">
    <property type="entry name" value="Glycosidases"/>
    <property type="match status" value="1"/>
</dbReference>
<dbReference type="SUPFAM" id="SSF51445">
    <property type="entry name" value="(Trans)glycosidases"/>
    <property type="match status" value="1"/>
</dbReference>
<evidence type="ECO:0000313" key="1">
    <source>
        <dbReference type="EMBL" id="AFG37365.1"/>
    </source>
</evidence>
<sequence length="810" mass="90882">MAKVTRYSQAECSAIVPDSAATTRLQQQQAGLPLQEKAAQLGAHPHQDGAAFGFYLPGSVEAELVVYRSQTPIDPAGRHGKTVCTRCVFPLSVIDDYAWLVLQGVRFGSKSSVGDLYWVRSRRNHTEPMRIIRDPLGHSVPFGASGPAELYDLHWPSRQDADYLKARAAAAPNDERVGVGRLTGPSAILQIHVPTATSEGSFRGLSALFQAVADKIRNGVQLSPFEESLCSYDAVQLMPIEPVIEYEGRRGFWAETYIDDGVVSVEHGRPDMTNWGYDIMTIGSPAVNPTLLATGRPDEFVEFLETMHTFPGKGIQVILDIVYGHADNQSQPLLQPEFIAGPGMYGQVLDYRHPVVREILLEMQRRKSCYGIDGLRVDGAQDFKYYDPEAQQLLHDDDYLHRMNDQVVEVADSRYLPWMIFEDGRPWPDDDWELSSTYLEVTRQLPNVLQWGPLTFAHNTPFLYTFWAQKWWRVREAFLQGESWITGCANHDTLRRGTQVDPEERINSRLGSDHRAIFRRGYNNPGAQLLAYAAMPGVPMDFLHANIGAPWSFIRNTDDRWAIKVVSEESRFLTWAVDDALYARSDSFVRLKGFGFTTLERLRGFLHHLDLAMRAAEYHRETAARILDAALPNSPLSPHSLANLNAFARAWMDDLHEYCNASRWHDGADSRQSRFHRELRELRRQYPYLSRNINPATETVFHLEPCNGSVVYCALRHNPADDSRILVVINMEGKTVTLRIENLLSQAVARLAMPDGSADAGKLSDAGGQLGTAALTGAKQQVLLHTPGAECVQGEWRLPDSEGCAILLQQ</sequence>
<dbReference type="PATRIC" id="fig|889378.3.peg.1294"/>
<dbReference type="AlphaFoldDB" id="H9UIM2"/>
<organism evidence="1 2">
    <name type="scientific">Spirochaeta africana (strain ATCC 700263 / DSM 8902 / Z-7692)</name>
    <dbReference type="NCBI Taxonomy" id="889378"/>
    <lineage>
        <taxon>Bacteria</taxon>
        <taxon>Pseudomonadati</taxon>
        <taxon>Spirochaetota</taxon>
        <taxon>Spirochaetia</taxon>
        <taxon>Spirochaetales</taxon>
        <taxon>Spirochaetaceae</taxon>
        <taxon>Spirochaeta</taxon>
    </lineage>
</organism>
<evidence type="ECO:0000313" key="2">
    <source>
        <dbReference type="Proteomes" id="UP000007383"/>
    </source>
</evidence>
<protein>
    <recommendedName>
        <fullName evidence="3">Glycosidase</fullName>
    </recommendedName>
</protein>
<reference evidence="2" key="1">
    <citation type="journal article" date="2013" name="Stand. Genomic Sci.">
        <title>Complete genome sequence of the halophilic bacterium Spirochaeta africana type strain (Z-7692(T)) from the alkaline Lake Magadi in the East African Rift.</title>
        <authorList>
            <person name="Liolos K."/>
            <person name="Abt B."/>
            <person name="Scheuner C."/>
            <person name="Teshima H."/>
            <person name="Held B."/>
            <person name="Lapidus A."/>
            <person name="Nolan M."/>
            <person name="Lucas S."/>
            <person name="Deshpande S."/>
            <person name="Cheng J.F."/>
            <person name="Tapia R."/>
            <person name="Goodwin L.A."/>
            <person name="Pitluck S."/>
            <person name="Pagani I."/>
            <person name="Ivanova N."/>
            <person name="Mavromatis K."/>
            <person name="Mikhailova N."/>
            <person name="Huntemann M."/>
            <person name="Pati A."/>
            <person name="Chen A."/>
            <person name="Palaniappan K."/>
            <person name="Land M."/>
            <person name="Rohde M."/>
            <person name="Tindall B.J."/>
            <person name="Detter J.C."/>
            <person name="Goker M."/>
            <person name="Bristow J."/>
            <person name="Eisen J.A."/>
            <person name="Markowitz V."/>
            <person name="Hugenholtz P."/>
            <person name="Woyke T."/>
            <person name="Klenk H.P."/>
            <person name="Kyrpides N.C."/>
        </authorList>
    </citation>
    <scope>NUCLEOTIDE SEQUENCE</scope>
    <source>
        <strain evidence="2">ATCC 700263 / DSM 8902 / Z-7692</strain>
    </source>
</reference>
<dbReference type="STRING" id="889378.Spiaf_1290"/>
<name>H9UIM2_SPIAZ</name>
<dbReference type="RefSeq" id="WP_014455353.1">
    <property type="nucleotide sequence ID" value="NC_017098.1"/>
</dbReference>
<dbReference type="OrthoDB" id="434878at2"/>
<dbReference type="EMBL" id="CP003282">
    <property type="protein sequence ID" value="AFG37365.1"/>
    <property type="molecule type" value="Genomic_DNA"/>
</dbReference>
<keyword evidence="2" id="KW-1185">Reference proteome</keyword>
<dbReference type="eggNOG" id="COG0296">
    <property type="taxonomic scope" value="Bacteria"/>
</dbReference>
<proteinExistence type="predicted"/>
<dbReference type="Proteomes" id="UP000007383">
    <property type="component" value="Chromosome"/>
</dbReference>
<gene>
    <name evidence="1" type="ordered locus">Spiaf_1290</name>
</gene>
<dbReference type="KEGG" id="sfc:Spiaf_1290"/>
<dbReference type="InterPro" id="IPR017853">
    <property type="entry name" value="GH"/>
</dbReference>
<dbReference type="Pfam" id="PF14872">
    <property type="entry name" value="GHL5"/>
    <property type="match status" value="1"/>
</dbReference>
<accession>H9UIM2</accession>
<dbReference type="InterPro" id="IPR029457">
    <property type="entry name" value="GHL5"/>
</dbReference>
<dbReference type="HOGENOM" id="CLU_327247_0_0_12"/>